<dbReference type="InterPro" id="IPR003137">
    <property type="entry name" value="PA_domain"/>
</dbReference>
<gene>
    <name evidence="20" type="ORF">WJX81_003254</name>
</gene>
<evidence type="ECO:0000256" key="18">
    <source>
        <dbReference type="SAM" id="SignalP"/>
    </source>
</evidence>
<keyword evidence="12" id="KW-0472">Membrane</keyword>
<keyword evidence="4" id="KW-0245">EGF-like domain</keyword>
<dbReference type="InterPro" id="IPR001881">
    <property type="entry name" value="EGF-like_Ca-bd_dom"/>
</dbReference>
<dbReference type="SUPFAM" id="SSF57196">
    <property type="entry name" value="EGF/Laminin"/>
    <property type="match status" value="1"/>
</dbReference>
<dbReference type="InterPro" id="IPR056858">
    <property type="entry name" value="VSR_TRX"/>
</dbReference>
<dbReference type="GO" id="GO:0000139">
    <property type="term" value="C:Golgi membrane"/>
    <property type="evidence" value="ECO:0007669"/>
    <property type="project" value="UniProtKB-SubCell"/>
</dbReference>
<evidence type="ECO:0000259" key="19">
    <source>
        <dbReference type="SMART" id="SM00179"/>
    </source>
</evidence>
<dbReference type="GO" id="GO:0005509">
    <property type="term" value="F:calcium ion binding"/>
    <property type="evidence" value="ECO:0007669"/>
    <property type="project" value="InterPro"/>
</dbReference>
<dbReference type="Proteomes" id="UP001445335">
    <property type="component" value="Unassembled WGS sequence"/>
</dbReference>
<feature type="signal peptide" evidence="18">
    <location>
        <begin position="1"/>
        <end position="26"/>
    </location>
</feature>
<evidence type="ECO:0000256" key="12">
    <source>
        <dbReference type="ARBA" id="ARBA00023136"/>
    </source>
</evidence>
<dbReference type="Gene3D" id="2.10.25.10">
    <property type="entry name" value="Laminin"/>
    <property type="match status" value="1"/>
</dbReference>
<feature type="domain" description="EGF-like calcium-binding" evidence="19">
    <location>
        <begin position="446"/>
        <end position="498"/>
    </location>
</feature>
<evidence type="ECO:0000313" key="21">
    <source>
        <dbReference type="Proteomes" id="UP001445335"/>
    </source>
</evidence>
<evidence type="ECO:0000256" key="10">
    <source>
        <dbReference type="ARBA" id="ARBA00022989"/>
    </source>
</evidence>
<comment type="similarity">
    <text evidence="2">Belongs to the VSR (BP-80) family.</text>
</comment>
<evidence type="ECO:0000256" key="16">
    <source>
        <dbReference type="ARBA" id="ARBA00029430"/>
    </source>
</evidence>
<dbReference type="PANTHER" id="PTHR22702">
    <property type="entry name" value="PROTEASE-ASSOCIATED DOMAIN-CONTAINING PROTEIN"/>
    <property type="match status" value="1"/>
</dbReference>
<evidence type="ECO:0000256" key="4">
    <source>
        <dbReference type="ARBA" id="ARBA00022536"/>
    </source>
</evidence>
<dbReference type="Gene3D" id="3.50.30.30">
    <property type="match status" value="1"/>
</dbReference>
<dbReference type="SUPFAM" id="SSF52025">
    <property type="entry name" value="PA domain"/>
    <property type="match status" value="1"/>
</dbReference>
<evidence type="ECO:0000256" key="13">
    <source>
        <dbReference type="ARBA" id="ARBA00023157"/>
    </source>
</evidence>
<keyword evidence="13" id="KW-1015">Disulfide bond</keyword>
<keyword evidence="6 18" id="KW-0732">Signal</keyword>
<dbReference type="EMBL" id="JALJOU010000082">
    <property type="protein sequence ID" value="KAK9822849.1"/>
    <property type="molecule type" value="Genomic_DNA"/>
</dbReference>
<comment type="subcellular location">
    <subcellularLocation>
        <location evidence="16">Cytoplasmic vesicle</location>
        <location evidence="16">Clathrin-coated vesicle membrane</location>
        <topology evidence="16">Single-pass type I membrane protein</topology>
    </subcellularLocation>
    <subcellularLocation>
        <location evidence="1">Golgi apparatus membrane</location>
        <topology evidence="1">Single-pass type I membrane protein</topology>
    </subcellularLocation>
    <subcellularLocation>
        <location evidence="17">Prevacuolar compartment membrane</location>
        <topology evidence="17">Single-pass type I membrane protein</topology>
    </subcellularLocation>
</comment>
<evidence type="ECO:0000256" key="5">
    <source>
        <dbReference type="ARBA" id="ARBA00022692"/>
    </source>
</evidence>
<evidence type="ECO:0000256" key="8">
    <source>
        <dbReference type="ARBA" id="ARBA00022837"/>
    </source>
</evidence>
<keyword evidence="9" id="KW-0653">Protein transport</keyword>
<protein>
    <recommendedName>
        <fullName evidence="19">EGF-like calcium-binding domain-containing protein</fullName>
    </recommendedName>
</protein>
<keyword evidence="15" id="KW-0968">Cytoplasmic vesicle</keyword>
<evidence type="ECO:0000256" key="17">
    <source>
        <dbReference type="ARBA" id="ARBA00043947"/>
    </source>
</evidence>
<keyword evidence="5" id="KW-0812">Transmembrane</keyword>
<feature type="domain" description="EGF-like calcium-binding" evidence="19">
    <location>
        <begin position="499"/>
        <end position="564"/>
    </location>
</feature>
<sequence>MARVWRWQRAAPLLLAVLALASSAQALFVIEKGALKIKFPRGAAQAHRDGFDVSMANFGSPKYGGELIGKLVYPDKEHGHPNDCKPDCNFACQNFSSASPPFKLNHQAEPGQRTNYIMLVDRGPHRDDMQACKFAEKVWNAQEAGAQGVIVVNYEDKLTTMEAPDDQDEVSYKYLRNITIPAVFIKKTEGQVLKDLLKPELEDVYVVMDWNDVLPRADKVNWEFWTNSNDMCGAVCNVQREFIKEYKHVARELEGNWTEFTPHYIVWVCPEAYRDSEECKSQCIHKGRYCTPDPDGDLTAGYSGADIVQENLRQLCVFKLANQSGQPWQWWDYVTRFANECKMSEQNYNEECAEKVFNELHGNEWSSLSALRECIGDVTQDADNPLMEVEMKRQRGGGDTGEVYILPTIRINNGQYRGKLSVTEVMRALCAAFVKGKEPPACLKVKEDECRPGSVGDSVCAANKHGKTKCQNTFNGYECVCGPGYVTQTTKDGKLRCLNVNECKTLDAADLGRDCTCPRCACQDVPGSYKCISDLKDECAEDHGGCWRQDFTVSGEKKLFHACQDNIEIYKGNIVIFEVR</sequence>
<reference evidence="20 21" key="1">
    <citation type="journal article" date="2024" name="Nat. Commun.">
        <title>Phylogenomics reveals the evolutionary origins of lichenization in chlorophyte algae.</title>
        <authorList>
            <person name="Puginier C."/>
            <person name="Libourel C."/>
            <person name="Otte J."/>
            <person name="Skaloud P."/>
            <person name="Haon M."/>
            <person name="Grisel S."/>
            <person name="Petersen M."/>
            <person name="Berrin J.G."/>
            <person name="Delaux P.M."/>
            <person name="Dal Grande F."/>
            <person name="Keller J."/>
        </authorList>
    </citation>
    <scope>NUCLEOTIDE SEQUENCE [LARGE SCALE GENOMIC DNA]</scope>
    <source>
        <strain evidence="20 21">SAG 245.80</strain>
    </source>
</reference>
<keyword evidence="21" id="KW-1185">Reference proteome</keyword>
<organism evidence="20 21">
    <name type="scientific">Elliptochloris bilobata</name>
    <dbReference type="NCBI Taxonomy" id="381761"/>
    <lineage>
        <taxon>Eukaryota</taxon>
        <taxon>Viridiplantae</taxon>
        <taxon>Chlorophyta</taxon>
        <taxon>core chlorophytes</taxon>
        <taxon>Trebouxiophyceae</taxon>
        <taxon>Trebouxiophyceae incertae sedis</taxon>
        <taxon>Elliptochloris clade</taxon>
        <taxon>Elliptochloris</taxon>
    </lineage>
</organism>
<proteinExistence type="inferred from homology"/>
<comment type="caution">
    <text evidence="20">The sequence shown here is derived from an EMBL/GenBank/DDBJ whole genome shotgun (WGS) entry which is preliminary data.</text>
</comment>
<evidence type="ECO:0000313" key="20">
    <source>
        <dbReference type="EMBL" id="KAK9822849.1"/>
    </source>
</evidence>
<dbReference type="Pfam" id="PF02225">
    <property type="entry name" value="PA"/>
    <property type="match status" value="1"/>
</dbReference>
<evidence type="ECO:0000256" key="6">
    <source>
        <dbReference type="ARBA" id="ARBA00022729"/>
    </source>
</evidence>
<dbReference type="GO" id="GO:0030665">
    <property type="term" value="C:clathrin-coated vesicle membrane"/>
    <property type="evidence" value="ECO:0007669"/>
    <property type="project" value="UniProtKB-SubCell"/>
</dbReference>
<name>A0AAW1QMW3_9CHLO</name>
<keyword evidence="11" id="KW-0333">Golgi apparatus</keyword>
<dbReference type="Pfam" id="PF25011">
    <property type="entry name" value="VSR_TRX"/>
    <property type="match status" value="1"/>
</dbReference>
<accession>A0AAW1QMW3</accession>
<evidence type="ECO:0000256" key="7">
    <source>
        <dbReference type="ARBA" id="ARBA00022737"/>
    </source>
</evidence>
<dbReference type="PROSITE" id="PS01187">
    <property type="entry name" value="EGF_CA"/>
    <property type="match status" value="1"/>
</dbReference>
<evidence type="ECO:0000256" key="9">
    <source>
        <dbReference type="ARBA" id="ARBA00022927"/>
    </source>
</evidence>
<keyword evidence="8" id="KW-0106">Calcium</keyword>
<evidence type="ECO:0000256" key="14">
    <source>
        <dbReference type="ARBA" id="ARBA00023180"/>
    </source>
</evidence>
<dbReference type="InterPro" id="IPR046450">
    <property type="entry name" value="PA_dom_sf"/>
</dbReference>
<keyword evidence="3" id="KW-0813">Transport</keyword>
<evidence type="ECO:0000256" key="11">
    <source>
        <dbReference type="ARBA" id="ARBA00023034"/>
    </source>
</evidence>
<keyword evidence="14" id="KW-0325">Glycoprotein</keyword>
<evidence type="ECO:0000256" key="15">
    <source>
        <dbReference type="ARBA" id="ARBA00023329"/>
    </source>
</evidence>
<evidence type="ECO:0000256" key="3">
    <source>
        <dbReference type="ARBA" id="ARBA00022448"/>
    </source>
</evidence>
<feature type="chain" id="PRO_5043710540" description="EGF-like calcium-binding domain-containing protein" evidence="18">
    <location>
        <begin position="27"/>
        <end position="580"/>
    </location>
</feature>
<dbReference type="PANTHER" id="PTHR22702:SF1">
    <property type="entry name" value="PROTEASE-ASSOCIATED DOMAIN-CONTAINING PROTEIN 1"/>
    <property type="match status" value="1"/>
</dbReference>
<dbReference type="AlphaFoldDB" id="A0AAW1QMW3"/>
<dbReference type="InterPro" id="IPR018097">
    <property type="entry name" value="EGF_Ca-bd_CS"/>
</dbReference>
<keyword evidence="10" id="KW-1133">Transmembrane helix</keyword>
<dbReference type="GO" id="GO:0015031">
    <property type="term" value="P:protein transport"/>
    <property type="evidence" value="ECO:0007669"/>
    <property type="project" value="UniProtKB-KW"/>
</dbReference>
<evidence type="ECO:0000256" key="1">
    <source>
        <dbReference type="ARBA" id="ARBA00004614"/>
    </source>
</evidence>
<dbReference type="SMART" id="SM00179">
    <property type="entry name" value="EGF_CA"/>
    <property type="match status" value="2"/>
</dbReference>
<keyword evidence="7" id="KW-0677">Repeat</keyword>
<evidence type="ECO:0000256" key="2">
    <source>
        <dbReference type="ARBA" id="ARBA00007038"/>
    </source>
</evidence>